<dbReference type="GO" id="GO:0001836">
    <property type="term" value="P:release of cytochrome c from mitochondria"/>
    <property type="evidence" value="ECO:0007669"/>
    <property type="project" value="TreeGrafter"/>
</dbReference>
<dbReference type="InterPro" id="IPR046371">
    <property type="entry name" value="Bcl-2_BH1-3"/>
</dbReference>
<evidence type="ECO:0000256" key="2">
    <source>
        <dbReference type="ARBA" id="ARBA00022703"/>
    </source>
</evidence>
<gene>
    <name evidence="4" type="ORF">LARSCL_LOCUS6113</name>
</gene>
<dbReference type="AlphaFoldDB" id="A0AAV1ZJM8"/>
<dbReference type="PANTHER" id="PTHR11256:SF50">
    <property type="entry name" value="APOPTOSIS REGULATOR CED-9"/>
    <property type="match status" value="1"/>
</dbReference>
<accession>A0AAV1ZJM8</accession>
<dbReference type="InterPro" id="IPR026298">
    <property type="entry name" value="Bcl-2_fam"/>
</dbReference>
<dbReference type="EMBL" id="CAXIEN010000057">
    <property type="protein sequence ID" value="CAL1271952.1"/>
    <property type="molecule type" value="Genomic_DNA"/>
</dbReference>
<dbReference type="Pfam" id="PF00452">
    <property type="entry name" value="Bcl-2"/>
    <property type="match status" value="1"/>
</dbReference>
<evidence type="ECO:0000256" key="1">
    <source>
        <dbReference type="ARBA" id="ARBA00009458"/>
    </source>
</evidence>
<dbReference type="PROSITE" id="PS50062">
    <property type="entry name" value="BCL2_FAMILY"/>
    <property type="match status" value="1"/>
</dbReference>
<dbReference type="GO" id="GO:0042981">
    <property type="term" value="P:regulation of apoptotic process"/>
    <property type="evidence" value="ECO:0007669"/>
    <property type="project" value="InterPro"/>
</dbReference>
<name>A0AAV1ZJM8_9ARAC</name>
<keyword evidence="5" id="KW-1185">Reference proteome</keyword>
<dbReference type="InterPro" id="IPR036834">
    <property type="entry name" value="Bcl-2-like_sf"/>
</dbReference>
<evidence type="ECO:0000313" key="5">
    <source>
        <dbReference type="Proteomes" id="UP001497382"/>
    </source>
</evidence>
<evidence type="ECO:0000313" key="4">
    <source>
        <dbReference type="EMBL" id="CAL1271952.1"/>
    </source>
</evidence>
<reference evidence="4 5" key="1">
    <citation type="submission" date="2024-04" db="EMBL/GenBank/DDBJ databases">
        <authorList>
            <person name="Rising A."/>
            <person name="Reimegard J."/>
            <person name="Sonavane S."/>
            <person name="Akerstrom W."/>
            <person name="Nylinder S."/>
            <person name="Hedman E."/>
            <person name="Kallberg Y."/>
        </authorList>
    </citation>
    <scope>NUCLEOTIDE SEQUENCE [LARGE SCALE GENOMIC DNA]</scope>
</reference>
<dbReference type="GO" id="GO:0097192">
    <property type="term" value="P:extrinsic apoptotic signaling pathway in absence of ligand"/>
    <property type="evidence" value="ECO:0007669"/>
    <property type="project" value="TreeGrafter"/>
</dbReference>
<organism evidence="4 5">
    <name type="scientific">Larinioides sclopetarius</name>
    <dbReference type="NCBI Taxonomy" id="280406"/>
    <lineage>
        <taxon>Eukaryota</taxon>
        <taxon>Metazoa</taxon>
        <taxon>Ecdysozoa</taxon>
        <taxon>Arthropoda</taxon>
        <taxon>Chelicerata</taxon>
        <taxon>Arachnida</taxon>
        <taxon>Araneae</taxon>
        <taxon>Araneomorphae</taxon>
        <taxon>Entelegynae</taxon>
        <taxon>Araneoidea</taxon>
        <taxon>Araneidae</taxon>
        <taxon>Larinioides</taxon>
    </lineage>
</organism>
<comment type="caution">
    <text evidence="4">The sequence shown here is derived from an EMBL/GenBank/DDBJ whole genome shotgun (WGS) entry which is preliminary data.</text>
</comment>
<dbReference type="Proteomes" id="UP001497382">
    <property type="component" value="Unassembled WGS sequence"/>
</dbReference>
<keyword evidence="2" id="KW-0053">Apoptosis</keyword>
<dbReference type="GO" id="GO:0005741">
    <property type="term" value="C:mitochondrial outer membrane"/>
    <property type="evidence" value="ECO:0007669"/>
    <property type="project" value="TreeGrafter"/>
</dbReference>
<comment type="similarity">
    <text evidence="1">Belongs to the Bcl-2 family.</text>
</comment>
<protein>
    <recommendedName>
        <fullName evidence="3">Bcl-2 Bcl-2 homology region 1-3 domain-containing protein</fullName>
    </recommendedName>
</protein>
<dbReference type="PRINTS" id="PR01862">
    <property type="entry name" value="BCL2FAMILY"/>
</dbReference>
<proteinExistence type="inferred from homology"/>
<dbReference type="PANTHER" id="PTHR11256">
    <property type="entry name" value="BCL-2 RELATED"/>
    <property type="match status" value="1"/>
</dbReference>
<feature type="domain" description="Bcl-2 Bcl-2 homology region 1-3" evidence="3">
    <location>
        <begin position="62"/>
        <end position="162"/>
    </location>
</feature>
<dbReference type="SMART" id="SM00337">
    <property type="entry name" value="BCL"/>
    <property type="match status" value="1"/>
</dbReference>
<sequence>MAPNLLLKAGFVRGDYDSKEEVTKCRTDFILQNCYSHLVGNGNDFQPMSARNSKEERVLMIFKTVIDEFRDSYANPIQEMARKMKHISVDLLPELLRSVSAELFCEGVTWSKVIGFFVFVGELAIHYAPNDESSDVINKLYESFCRHVKENLISWVEEHGGWEGVESLAKKRDSTPKIDTTSSDLNTTKSFNQGWYKNFATGAFRVVGTLVQLASPHVQSYA</sequence>
<dbReference type="Gene3D" id="1.10.437.10">
    <property type="entry name" value="Blc2-like"/>
    <property type="match status" value="1"/>
</dbReference>
<dbReference type="GO" id="GO:0051400">
    <property type="term" value="F:BH domain binding"/>
    <property type="evidence" value="ECO:0007669"/>
    <property type="project" value="TreeGrafter"/>
</dbReference>
<evidence type="ECO:0000259" key="3">
    <source>
        <dbReference type="SMART" id="SM00337"/>
    </source>
</evidence>
<dbReference type="GO" id="GO:0008630">
    <property type="term" value="P:intrinsic apoptotic signaling pathway in response to DNA damage"/>
    <property type="evidence" value="ECO:0007669"/>
    <property type="project" value="TreeGrafter"/>
</dbReference>
<dbReference type="SUPFAM" id="SSF56854">
    <property type="entry name" value="Bcl-2 inhibitors of programmed cell death"/>
    <property type="match status" value="1"/>
</dbReference>
<dbReference type="InterPro" id="IPR002475">
    <property type="entry name" value="Bcl2-like"/>
</dbReference>